<evidence type="ECO:0000313" key="2">
    <source>
        <dbReference type="Proteomes" id="UP000297549"/>
    </source>
</evidence>
<organism evidence="1 2">
    <name type="scientific">Hymenobacter aquaticus</name>
    <dbReference type="NCBI Taxonomy" id="1867101"/>
    <lineage>
        <taxon>Bacteria</taxon>
        <taxon>Pseudomonadati</taxon>
        <taxon>Bacteroidota</taxon>
        <taxon>Cytophagia</taxon>
        <taxon>Cytophagales</taxon>
        <taxon>Hymenobacteraceae</taxon>
        <taxon>Hymenobacter</taxon>
    </lineage>
</organism>
<evidence type="ECO:0000313" key="1">
    <source>
        <dbReference type="EMBL" id="TGE21853.1"/>
    </source>
</evidence>
<proteinExistence type="predicted"/>
<dbReference type="InterPro" id="IPR025048">
    <property type="entry name" value="DUF3987"/>
</dbReference>
<dbReference type="AlphaFoldDB" id="A0A4Z0PY74"/>
<comment type="caution">
    <text evidence="1">The sequence shown here is derived from an EMBL/GenBank/DDBJ whole genome shotgun (WGS) entry which is preliminary data.</text>
</comment>
<dbReference type="InterPro" id="IPR036388">
    <property type="entry name" value="WH-like_DNA-bd_sf"/>
</dbReference>
<gene>
    <name evidence="1" type="ORF">E5K00_16435</name>
</gene>
<dbReference type="Gene3D" id="1.10.10.10">
    <property type="entry name" value="Winged helix-like DNA-binding domain superfamily/Winged helix DNA-binding domain"/>
    <property type="match status" value="1"/>
</dbReference>
<dbReference type="EMBL" id="SRLC01000002">
    <property type="protein sequence ID" value="TGE21853.1"/>
    <property type="molecule type" value="Genomic_DNA"/>
</dbReference>
<protein>
    <submittedName>
        <fullName evidence="1">DUF3987 domain-containing protein</fullName>
    </submittedName>
</protein>
<dbReference type="Proteomes" id="UP000297549">
    <property type="component" value="Unassembled WGS sequence"/>
</dbReference>
<sequence length="579" mass="62623">MGSPDVSQHPFFLVMATAPQTFDTAAWVPKSPVFAKSALSLALTSQLTEDALPWCLVQHEKHHGAMPGPGGRHTWLVAFSFFCNETGVPEETLTAYAARWQAEDFTEKEISRTIHDIYKKRRDEHGREPFSSHASPRPFNLSVAGQSEIVSHAQSLPGSIAKEAYDSLPVWLNKCCAQFSTGAERDVMLLSTLAVLSGCFPNVKGIYDGALVWLNLFTFILAPAASGKGAMSWARKLAWPWHQSLTLASKQAADAHQLQLQEWKTRRKGKQTTAEMPPPAPAFKQLYLPGNTSAAALMRALADNDGRGIICETEADTLSGALGQDFGNFSDMLRKAFHHEPVSLMRKTDREQIDIGAPAISLALTGTPAQLRRLIPTAEDGLFSRIMFYTFEQPAAWRDVSPAGGRGNLGSFFEEQSAAVSRMMQAVADQEAYVELTGEGWARLNAAGCDGLAEAVTIAGAAGASTALRLGLTTFRLAGLLALLRCFEHGLAPGERIVADVQDVFAAISIVETCRAHALYLLGTLPAERGSGSKTSRVVQKAENQARAVALHQDNKSVREIAEVLGIPKSTVADWLASP</sequence>
<dbReference type="Pfam" id="PF13384">
    <property type="entry name" value="HTH_23"/>
    <property type="match status" value="1"/>
</dbReference>
<keyword evidence="2" id="KW-1185">Reference proteome</keyword>
<accession>A0A4Z0PY74</accession>
<dbReference type="Pfam" id="PF13148">
    <property type="entry name" value="DUF3987"/>
    <property type="match status" value="1"/>
</dbReference>
<reference evidence="1 2" key="1">
    <citation type="submission" date="2019-04" db="EMBL/GenBank/DDBJ databases">
        <authorList>
            <person name="Feng G."/>
            <person name="Zhang J."/>
            <person name="Zhu H."/>
        </authorList>
    </citation>
    <scope>NUCLEOTIDE SEQUENCE [LARGE SCALE GENOMIC DNA]</scope>
    <source>
        <strain evidence="1 2">JCM 31653</strain>
    </source>
</reference>
<name>A0A4Z0PY74_9BACT</name>